<name>A0A837HR11_9BACT</name>
<dbReference type="AlphaFoldDB" id="A0A837HR11"/>
<sequence length="296" mass="32698">MPWIAFAVLFLLALFFIKNKSSLLNSVKNESTTGLSYGDAILEDLVNKDTDLDGVYDWEESLWGTDPTKKDTDDDGVLDNLEIKDLSAQGGLVPGGQQVELGNEKLTETDKFSREFFSIVATLNQNGLVDLATVDKLGSSLADRIKNTLQRKMFSISDIKIASSDTLQAVKNYDNALTSLYKKYPTGKTVMEVLQKFMVDENNVDVNVLSELDPIIIRIQKIITGLLEISVPKSLASIHLELVNILQKLSENTSDIKLYESDVIVALSAIGQYEANITALETTSNKLGTIIEQKLK</sequence>
<proteinExistence type="predicted"/>
<organism evidence="1 2">
    <name type="scientific">Candidatus Nomurabacteria bacterium GW2011_GWD2_39_12</name>
    <dbReference type="NCBI Taxonomy" id="1618759"/>
    <lineage>
        <taxon>Bacteria</taxon>
        <taxon>Candidatus Nomuraibacteriota</taxon>
    </lineage>
</organism>
<dbReference type="Proteomes" id="UP000033998">
    <property type="component" value="Unassembled WGS sequence"/>
</dbReference>
<evidence type="ECO:0000313" key="2">
    <source>
        <dbReference type="Proteomes" id="UP000033998"/>
    </source>
</evidence>
<dbReference type="EMBL" id="LBWE01000003">
    <property type="protein sequence ID" value="KKR02061.1"/>
    <property type="molecule type" value="Genomic_DNA"/>
</dbReference>
<comment type="caution">
    <text evidence="1">The sequence shown here is derived from an EMBL/GenBank/DDBJ whole genome shotgun (WGS) entry which is preliminary data.</text>
</comment>
<protein>
    <submittedName>
        <fullName evidence="1">S-layer domain protein</fullName>
    </submittedName>
</protein>
<reference evidence="1 2" key="1">
    <citation type="journal article" date="2015" name="Nature">
        <title>rRNA introns, odd ribosomes, and small enigmatic genomes across a large radiation of phyla.</title>
        <authorList>
            <person name="Brown C.T."/>
            <person name="Hug L.A."/>
            <person name="Thomas B.C."/>
            <person name="Sharon I."/>
            <person name="Castelle C.J."/>
            <person name="Singh A."/>
            <person name="Wilkins M.J."/>
            <person name="Williams K.H."/>
            <person name="Banfield J.F."/>
        </authorList>
    </citation>
    <scope>NUCLEOTIDE SEQUENCE [LARGE SCALE GENOMIC DNA]</scope>
</reference>
<dbReference type="PROSITE" id="PS00018">
    <property type="entry name" value="EF_HAND_1"/>
    <property type="match status" value="1"/>
</dbReference>
<dbReference type="InterPro" id="IPR018247">
    <property type="entry name" value="EF_Hand_1_Ca_BS"/>
</dbReference>
<evidence type="ECO:0000313" key="1">
    <source>
        <dbReference type="EMBL" id="KKR02061.1"/>
    </source>
</evidence>
<gene>
    <name evidence="1" type="ORF">UT27_C0003G0018</name>
</gene>
<accession>A0A837HR11</accession>